<sequence>MEGGMLEYQTFSTYGCGLIQDEQTRGVPPLAAAQAQALVPPALRKMPGLMPRLLDLSALDAAGKTQVLASLNQAAHDGEDLWLALLLQSERPADAVAAHCRSRMIVDIAGQGPCFFRFFDPRVLVQLSWLLDPGQLAWLCGPVQRFRFHLDGGWHALDRPDVDPAPRLRLTAEQSFALTQMQPLNEVLSGLDSLAPDGRIALGKTVMDHFRTARELGLATAQERKAFARHGLQVHPAFHRHERVRECLAAMQPDDDYPYLAAIQDLSDDDWARVRTELERTGEPDGR</sequence>
<proteinExistence type="predicted"/>
<feature type="domain" description="DUF4123" evidence="1">
    <location>
        <begin position="43"/>
        <end position="136"/>
    </location>
</feature>
<dbReference type="InterPro" id="IPR025391">
    <property type="entry name" value="DUF4123"/>
</dbReference>
<accession>A0A6S7ATT4</accession>
<evidence type="ECO:0000259" key="1">
    <source>
        <dbReference type="Pfam" id="PF13503"/>
    </source>
</evidence>
<dbReference type="Pfam" id="PF13503">
    <property type="entry name" value="DUF4123"/>
    <property type="match status" value="1"/>
</dbReference>
<dbReference type="EMBL" id="CADIJO010000041">
    <property type="protein sequence ID" value="CAB3742616.1"/>
    <property type="molecule type" value="Genomic_DNA"/>
</dbReference>
<reference evidence="2 3" key="1">
    <citation type="submission" date="2020-04" db="EMBL/GenBank/DDBJ databases">
        <authorList>
            <person name="De Canck E."/>
        </authorList>
    </citation>
    <scope>NUCLEOTIDE SEQUENCE [LARGE SCALE GENOMIC DNA]</scope>
    <source>
        <strain evidence="2 3">LMG 3458</strain>
    </source>
</reference>
<protein>
    <recommendedName>
        <fullName evidence="1">DUF4123 domain-containing protein</fullName>
    </recommendedName>
</protein>
<gene>
    <name evidence="2" type="ORF">LMG3458_05976</name>
</gene>
<organism evidence="2 3">
    <name type="scientific">Achromobacter deleyi</name>
    <dbReference type="NCBI Taxonomy" id="1353891"/>
    <lineage>
        <taxon>Bacteria</taxon>
        <taxon>Pseudomonadati</taxon>
        <taxon>Pseudomonadota</taxon>
        <taxon>Betaproteobacteria</taxon>
        <taxon>Burkholderiales</taxon>
        <taxon>Alcaligenaceae</taxon>
        <taxon>Achromobacter</taxon>
    </lineage>
</organism>
<evidence type="ECO:0000313" key="3">
    <source>
        <dbReference type="Proteomes" id="UP000494111"/>
    </source>
</evidence>
<dbReference type="Proteomes" id="UP000494111">
    <property type="component" value="Unassembled WGS sequence"/>
</dbReference>
<dbReference type="AlphaFoldDB" id="A0A6S7ATT4"/>
<name>A0A6S7ATT4_9BURK</name>
<evidence type="ECO:0000313" key="2">
    <source>
        <dbReference type="EMBL" id="CAB3742616.1"/>
    </source>
</evidence>